<dbReference type="GO" id="GO:0007059">
    <property type="term" value="P:chromosome segregation"/>
    <property type="evidence" value="ECO:0007669"/>
    <property type="project" value="TreeGrafter"/>
</dbReference>
<dbReference type="InterPro" id="IPR036086">
    <property type="entry name" value="ParB/Sulfiredoxin_sf"/>
</dbReference>
<accession>A0A3G2UKE3</accession>
<dbReference type="InterPro" id="IPR003115">
    <property type="entry name" value="ParB_N"/>
</dbReference>
<evidence type="ECO:0000259" key="2">
    <source>
        <dbReference type="SMART" id="SM00470"/>
    </source>
</evidence>
<dbReference type="EMBL" id="CP033227">
    <property type="protein sequence ID" value="AYO75453.1"/>
    <property type="molecule type" value="Genomic_DNA"/>
</dbReference>
<protein>
    <submittedName>
        <fullName evidence="3">ParB/RepB/Spo0J family partition protein</fullName>
    </submittedName>
</protein>
<dbReference type="SUPFAM" id="SSF110849">
    <property type="entry name" value="ParB/Sulfiredoxin"/>
    <property type="match status" value="1"/>
</dbReference>
<dbReference type="PANTHER" id="PTHR33375">
    <property type="entry name" value="CHROMOSOME-PARTITIONING PROTEIN PARB-RELATED"/>
    <property type="match status" value="1"/>
</dbReference>
<sequence>MSKGKFSDIVLARASENAATRTQDDSASEVENPAAAILANRESALSSIASDKAVHTPLLRVDPAKCRVWAHHNRDDRFLNEETCRDLIDAIKADGQQRMPAIVRRLRDDPEGYEFEIIAGRRRHWSVSYLRSKDYTNIDFLISVQSLTDQEAFRVADSENRARKDLTDIERARDYLFGLNEFFAGNQREMADRIGVSTSWLSRYLALARFDDAIIEAFYSPSDIGIAYASKLGPALNDETKRPFIMNQAAKLKAIHEEVRKTAGTPMSAKAVLHQLLASSTSKKATEQTEPVVFNAPSGKPFMMVKAKANGELSIKVHPNTGVTRKEMLEAFAKALDDI</sequence>
<dbReference type="SMART" id="SM00470">
    <property type="entry name" value="ParB"/>
    <property type="match status" value="1"/>
</dbReference>
<dbReference type="InterPro" id="IPR037972">
    <property type="entry name" value="RepB_N"/>
</dbReference>
<dbReference type="Proteomes" id="UP000280708">
    <property type="component" value="Plasmid pF1"/>
</dbReference>
<evidence type="ECO:0000313" key="4">
    <source>
        <dbReference type="Proteomes" id="UP000280708"/>
    </source>
</evidence>
<organism evidence="3 4">
    <name type="scientific">Sphingobium yanoikuyae</name>
    <name type="common">Sphingomonas yanoikuyae</name>
    <dbReference type="NCBI Taxonomy" id="13690"/>
    <lineage>
        <taxon>Bacteria</taxon>
        <taxon>Pseudomonadati</taxon>
        <taxon>Pseudomonadota</taxon>
        <taxon>Alphaproteobacteria</taxon>
        <taxon>Sphingomonadales</taxon>
        <taxon>Sphingomonadaceae</taxon>
        <taxon>Sphingobium</taxon>
    </lineage>
</organism>
<evidence type="ECO:0000256" key="1">
    <source>
        <dbReference type="ARBA" id="ARBA00006295"/>
    </source>
</evidence>
<evidence type="ECO:0000313" key="3">
    <source>
        <dbReference type="EMBL" id="AYO75453.1"/>
    </source>
</evidence>
<dbReference type="Gene3D" id="1.10.10.2830">
    <property type="match status" value="1"/>
</dbReference>
<feature type="domain" description="ParB-like N-terminal" evidence="2">
    <location>
        <begin position="59"/>
        <end position="161"/>
    </location>
</feature>
<name>A0A3G2UKE3_SPHYA</name>
<dbReference type="SUPFAM" id="SSF109709">
    <property type="entry name" value="KorB DNA-binding domain-like"/>
    <property type="match status" value="1"/>
</dbReference>
<dbReference type="NCBIfam" id="TIGR00180">
    <property type="entry name" value="parB_part"/>
    <property type="match status" value="1"/>
</dbReference>
<dbReference type="PANTHER" id="PTHR33375:SF1">
    <property type="entry name" value="CHROMOSOME-PARTITIONING PROTEIN PARB-RELATED"/>
    <property type="match status" value="1"/>
</dbReference>
<dbReference type="GO" id="GO:0005694">
    <property type="term" value="C:chromosome"/>
    <property type="evidence" value="ECO:0007669"/>
    <property type="project" value="TreeGrafter"/>
</dbReference>
<gene>
    <name evidence="3" type="ORF">EBF16_00075</name>
</gene>
<dbReference type="InterPro" id="IPR050336">
    <property type="entry name" value="Chromosome_partition/occlusion"/>
</dbReference>
<reference evidence="3 4" key="1">
    <citation type="submission" date="2018-10" db="EMBL/GenBank/DDBJ databases">
        <title>Characterization and genome analysis of a novel bacterium Sphingobium yanoikuyae SJTF8 capable of degrading PAHs.</title>
        <authorList>
            <person name="Yin C."/>
            <person name="Xiong W."/>
            <person name="Liang R."/>
        </authorList>
    </citation>
    <scope>NUCLEOTIDE SEQUENCE [LARGE SCALE GENOMIC DNA]</scope>
    <source>
        <strain evidence="3 4">SJTF8</strain>
        <plasmid evidence="4">pf1</plasmid>
    </source>
</reference>
<dbReference type="GO" id="GO:0003677">
    <property type="term" value="F:DNA binding"/>
    <property type="evidence" value="ECO:0007669"/>
    <property type="project" value="InterPro"/>
</dbReference>
<dbReference type="RefSeq" id="WP_122129063.1">
    <property type="nucleotide sequence ID" value="NZ_CP033227.1"/>
</dbReference>
<dbReference type="InterPro" id="IPR004437">
    <property type="entry name" value="ParB/RepB/Spo0J"/>
</dbReference>
<dbReference type="AlphaFoldDB" id="A0A3G2UKE3"/>
<dbReference type="InterPro" id="IPR040873">
    <property type="entry name" value="SoPB_HTH"/>
</dbReference>
<keyword evidence="3" id="KW-0614">Plasmid</keyword>
<comment type="similarity">
    <text evidence="1">Belongs to the ParB family.</text>
</comment>
<dbReference type="CDD" id="cd16405">
    <property type="entry name" value="RepB_like_N"/>
    <property type="match status" value="1"/>
</dbReference>
<geneLocation type="plasmid" evidence="4">
    <name>pf1</name>
</geneLocation>
<dbReference type="Pfam" id="PF18090">
    <property type="entry name" value="SoPB_HTH"/>
    <property type="match status" value="1"/>
</dbReference>
<proteinExistence type="inferred from homology"/>